<dbReference type="Gene3D" id="1.10.530.10">
    <property type="match status" value="1"/>
</dbReference>
<evidence type="ECO:0000259" key="5">
    <source>
        <dbReference type="SMART" id="SM00062"/>
    </source>
</evidence>
<dbReference type="Proteomes" id="UP000027341">
    <property type="component" value="Unassembled WGS sequence"/>
</dbReference>
<keyword evidence="4" id="KW-0998">Cell outer membrane</keyword>
<dbReference type="Pfam" id="PF00497">
    <property type="entry name" value="SBP_bac_3"/>
    <property type="match status" value="1"/>
</dbReference>
<protein>
    <submittedName>
        <fullName evidence="6">Lytic transglycosylase</fullName>
    </submittedName>
</protein>
<dbReference type="InterPro" id="IPR008258">
    <property type="entry name" value="Transglycosylase_SLT_dom_1"/>
</dbReference>
<dbReference type="AlphaFoldDB" id="A0A066ZPT5"/>
<name>A0A066ZPT5_HYDMR</name>
<dbReference type="InterPro" id="IPR001638">
    <property type="entry name" value="Solute-binding_3/MltF_N"/>
</dbReference>
<keyword evidence="3" id="KW-0732">Signal</keyword>
<dbReference type="PANTHER" id="PTHR35936">
    <property type="entry name" value="MEMBRANE-BOUND LYTIC MUREIN TRANSGLYCOSYLASE F"/>
    <property type="match status" value="1"/>
</dbReference>
<comment type="similarity">
    <text evidence="2">Belongs to the bacterial solute-binding protein 3 family.</text>
</comment>
<dbReference type="CDD" id="cd01009">
    <property type="entry name" value="PBP2_YfhD_N"/>
    <property type="match status" value="1"/>
</dbReference>
<comment type="caution">
    <text evidence="6">The sequence shown here is derived from an EMBL/GenBank/DDBJ whole genome shotgun (WGS) entry which is preliminary data.</text>
</comment>
<organism evidence="6 7">
    <name type="scientific">Hydrogenovibrio marinus</name>
    <dbReference type="NCBI Taxonomy" id="28885"/>
    <lineage>
        <taxon>Bacteria</taxon>
        <taxon>Pseudomonadati</taxon>
        <taxon>Pseudomonadota</taxon>
        <taxon>Gammaproteobacteria</taxon>
        <taxon>Thiotrichales</taxon>
        <taxon>Piscirickettsiaceae</taxon>
        <taxon>Hydrogenovibrio</taxon>
    </lineage>
</organism>
<dbReference type="STRING" id="28885.EI16_04290"/>
<evidence type="ECO:0000256" key="2">
    <source>
        <dbReference type="ARBA" id="ARBA00010333"/>
    </source>
</evidence>
<evidence type="ECO:0000313" key="6">
    <source>
        <dbReference type="EMBL" id="KDN95527.1"/>
    </source>
</evidence>
<dbReference type="Gene3D" id="3.40.190.10">
    <property type="entry name" value="Periplasmic binding protein-like II"/>
    <property type="match status" value="2"/>
</dbReference>
<dbReference type="SMART" id="SM00062">
    <property type="entry name" value="PBPb"/>
    <property type="match status" value="1"/>
</dbReference>
<dbReference type="Pfam" id="PF01464">
    <property type="entry name" value="SLT"/>
    <property type="match status" value="1"/>
</dbReference>
<evidence type="ECO:0000313" key="7">
    <source>
        <dbReference type="Proteomes" id="UP000027341"/>
    </source>
</evidence>
<dbReference type="GO" id="GO:0009279">
    <property type="term" value="C:cell outer membrane"/>
    <property type="evidence" value="ECO:0007669"/>
    <property type="project" value="UniProtKB-SubCell"/>
</dbReference>
<dbReference type="SUPFAM" id="SSF53850">
    <property type="entry name" value="Periplasmic binding protein-like II"/>
    <property type="match status" value="1"/>
</dbReference>
<dbReference type="SUPFAM" id="SSF53955">
    <property type="entry name" value="Lysozyme-like"/>
    <property type="match status" value="1"/>
</dbReference>
<proteinExistence type="inferred from homology"/>
<evidence type="ECO:0000256" key="3">
    <source>
        <dbReference type="ARBA" id="ARBA00022729"/>
    </source>
</evidence>
<feature type="domain" description="Solute-binding protein family 3/N-terminal" evidence="5">
    <location>
        <begin position="83"/>
        <end position="324"/>
    </location>
</feature>
<evidence type="ECO:0000256" key="4">
    <source>
        <dbReference type="ARBA" id="ARBA00023237"/>
    </source>
</evidence>
<evidence type="ECO:0000256" key="1">
    <source>
        <dbReference type="ARBA" id="ARBA00004339"/>
    </source>
</evidence>
<comment type="subcellular location">
    <subcellularLocation>
        <location evidence="1">Cell outer membrane</location>
        <topology evidence="1">Peripheral membrane protein</topology>
    </subcellularLocation>
</comment>
<dbReference type="EMBL" id="JMIU01000001">
    <property type="protein sequence ID" value="KDN95527.1"/>
    <property type="molecule type" value="Genomic_DNA"/>
</dbReference>
<accession>A0A066ZPT5</accession>
<dbReference type="RefSeq" id="WP_081822703.1">
    <property type="nucleotide sequence ID" value="NZ_AP020335.1"/>
</dbReference>
<dbReference type="CDD" id="cd13403">
    <property type="entry name" value="MLTF-like"/>
    <property type="match status" value="1"/>
</dbReference>
<gene>
    <name evidence="6" type="ORF">EI16_04290</name>
</gene>
<keyword evidence="7" id="KW-1185">Reference proteome</keyword>
<sequence>MRLTLKSAQQASSKLPNSAKNSSKLKLVISICILFGFLLGNINLLEADTDVPKPKAIYPKSSIIDRIQKPFTGDLDAIRKRRIIRVLVSRTKTNFFLTSKGFRGLEHDLLVAYESYLNRGPRKQRYETHLTFIPLPFSEILTKLQQGYGDIAASGLTITPERQRLVDFTKPYITNVEEILISNKHAPPIKRLQDLAGKQVVVVGDSSYIIHLEKLNQTLGVLGLPPIEIVRAAPLLEAEDLLELINEGIYDYTVVDSHIGEIWSKVLGNIQLHPDFVLYHNGQIAWAIQKNHPKLKASLDRFIQAYAKPGRFLGNAVYKKYFEDTYWIKRPLTHDLLKKVRCLQYYFELYAEYYGFDWKLIAALAYQESRFNQSKKSNMGALGIMQIKPSTARDKNVDIHHINVLENNIEAGVKYLAFLRERYFSDPQYSPEDRDNFALAAYNAGPARIQQLQEDAQKHGLNPYKWFYNVETLARNEIGRETVNYVTSIQKMKLFLAASRRLEENKRLLLEKTSQSNIDVKTLTKKKVIKKKPDDKP</sequence>
<reference evidence="6 7" key="1">
    <citation type="submission" date="2014-04" db="EMBL/GenBank/DDBJ databases">
        <title>Draft genome sequence of Hydrogenovibrio marinus MH-110, a model organism for aerobic H2 metabolism.</title>
        <authorList>
            <person name="Cha H.J."/>
            <person name="Jo B.H."/>
            <person name="Hwang B.H."/>
        </authorList>
    </citation>
    <scope>NUCLEOTIDE SEQUENCE [LARGE SCALE GENOMIC DNA]</scope>
    <source>
        <strain evidence="6 7">MH-110</strain>
    </source>
</reference>
<dbReference type="InterPro" id="IPR023346">
    <property type="entry name" value="Lysozyme-like_dom_sf"/>
</dbReference>
<keyword evidence="4" id="KW-0472">Membrane</keyword>